<evidence type="ECO:0000256" key="2">
    <source>
        <dbReference type="ARBA" id="ARBA00023172"/>
    </source>
</evidence>
<dbReference type="PROSITE" id="PS51898">
    <property type="entry name" value="TYR_RECOMBINASE"/>
    <property type="match status" value="1"/>
</dbReference>
<dbReference type="RefSeq" id="WP_104002433.1">
    <property type="nucleotide sequence ID" value="NZ_FNVQ01000001.1"/>
</dbReference>
<keyword evidence="1" id="KW-0229">DNA integration</keyword>
<accession>A0A1H5XYV1</accession>
<dbReference type="OrthoDB" id="9057547at2"/>
<evidence type="ECO:0000313" key="5">
    <source>
        <dbReference type="Proteomes" id="UP000236745"/>
    </source>
</evidence>
<dbReference type="Gene3D" id="1.10.443.10">
    <property type="entry name" value="Intergrase catalytic core"/>
    <property type="match status" value="1"/>
</dbReference>
<dbReference type="GO" id="GO:0006310">
    <property type="term" value="P:DNA recombination"/>
    <property type="evidence" value="ECO:0007669"/>
    <property type="project" value="UniProtKB-KW"/>
</dbReference>
<dbReference type="InterPro" id="IPR002104">
    <property type="entry name" value="Integrase_catalytic"/>
</dbReference>
<organism evidence="4 5">
    <name type="scientific">Marinobacterium lutimaris</name>
    <dbReference type="NCBI Taxonomy" id="568106"/>
    <lineage>
        <taxon>Bacteria</taxon>
        <taxon>Pseudomonadati</taxon>
        <taxon>Pseudomonadota</taxon>
        <taxon>Gammaproteobacteria</taxon>
        <taxon>Oceanospirillales</taxon>
        <taxon>Oceanospirillaceae</taxon>
        <taxon>Marinobacterium</taxon>
    </lineage>
</organism>
<dbReference type="InterPro" id="IPR011010">
    <property type="entry name" value="DNA_brk_join_enz"/>
</dbReference>
<dbReference type="EMBL" id="FNVQ01000001">
    <property type="protein sequence ID" value="SEG16436.1"/>
    <property type="molecule type" value="Genomic_DNA"/>
</dbReference>
<keyword evidence="2" id="KW-0233">DNA recombination</keyword>
<dbReference type="PANTHER" id="PTHR30349">
    <property type="entry name" value="PHAGE INTEGRASE-RELATED"/>
    <property type="match status" value="1"/>
</dbReference>
<dbReference type="InterPro" id="IPR050090">
    <property type="entry name" value="Tyrosine_recombinase_XerCD"/>
</dbReference>
<feature type="domain" description="Tyr recombinase" evidence="3">
    <location>
        <begin position="184"/>
        <end position="375"/>
    </location>
</feature>
<dbReference type="GO" id="GO:0003677">
    <property type="term" value="F:DNA binding"/>
    <property type="evidence" value="ECO:0007669"/>
    <property type="project" value="InterPro"/>
</dbReference>
<dbReference type="GO" id="GO:0015074">
    <property type="term" value="P:DNA integration"/>
    <property type="evidence" value="ECO:0007669"/>
    <property type="project" value="UniProtKB-KW"/>
</dbReference>
<proteinExistence type="predicted"/>
<keyword evidence="5" id="KW-1185">Reference proteome</keyword>
<evidence type="ECO:0000256" key="1">
    <source>
        <dbReference type="ARBA" id="ARBA00022908"/>
    </source>
</evidence>
<dbReference type="InterPro" id="IPR013762">
    <property type="entry name" value="Integrase-like_cat_sf"/>
</dbReference>
<dbReference type="SUPFAM" id="SSF56349">
    <property type="entry name" value="DNA breaking-rejoining enzymes"/>
    <property type="match status" value="1"/>
</dbReference>
<name>A0A1H5XYV1_9GAMM</name>
<evidence type="ECO:0000313" key="4">
    <source>
        <dbReference type="EMBL" id="SEG16436.1"/>
    </source>
</evidence>
<gene>
    <name evidence="4" type="ORF">SAMN05444390_1011540</name>
</gene>
<reference evidence="4 5" key="1">
    <citation type="submission" date="2016-10" db="EMBL/GenBank/DDBJ databases">
        <authorList>
            <person name="de Groot N.N."/>
        </authorList>
    </citation>
    <scope>NUCLEOTIDE SEQUENCE [LARGE SCALE GENOMIC DNA]</scope>
    <source>
        <strain evidence="4 5">DSM 22012</strain>
    </source>
</reference>
<dbReference type="AlphaFoldDB" id="A0A1H5XYV1"/>
<evidence type="ECO:0000259" key="3">
    <source>
        <dbReference type="PROSITE" id="PS51898"/>
    </source>
</evidence>
<dbReference type="PANTHER" id="PTHR30349:SF64">
    <property type="entry name" value="PROPHAGE INTEGRASE INTD-RELATED"/>
    <property type="match status" value="1"/>
</dbReference>
<dbReference type="Pfam" id="PF00589">
    <property type="entry name" value="Phage_integrase"/>
    <property type="match status" value="1"/>
</dbReference>
<protein>
    <submittedName>
        <fullName evidence="4">Phage integrase family protein</fullName>
    </submittedName>
</protein>
<sequence>MATITQRKGVKGVRYTAQIRMQRDGVKYSESESFDSKAAAKAWVRKREAALDEEGLPSAFDGMSVAEGCRRYLEELKNSPRGVARSKAQTLNAMARHPMLAELTLMRAKSSDWLKYLADRLKGRELPDGRFVKAGPSRVKDDFIYLKGVLEHARIAWGVKADLNALDEAGVRARQMGVIAKAPSRDVRPTLDQLDQIMGYWTREFNRRGHRTPAAETPMLLLVPFMIFSTRRLSEVASIRWDDLDVAKRRVLVRDMKHPRKKQGNNVWVHLPPRAMAIIERMPQVSELIFPYTSAAIRRQFECAVAWAEEEAEKAGKSFGPHIRLHDLRHEGISHYFELGYDIPRVAMISGHQTWAQLQRYTHLMDIDHVDKYADWGWVKHFDLPVHEPVR</sequence>
<dbReference type="Proteomes" id="UP000236745">
    <property type="component" value="Unassembled WGS sequence"/>
</dbReference>